<reference evidence="3" key="1">
    <citation type="submission" date="2023-10" db="EMBL/GenBank/DDBJ databases">
        <authorList>
            <person name="Chen Y."/>
            <person name="Shah S."/>
            <person name="Dougan E. K."/>
            <person name="Thang M."/>
            <person name="Chan C."/>
        </authorList>
    </citation>
    <scope>NUCLEOTIDE SEQUENCE [LARGE SCALE GENOMIC DNA]</scope>
</reference>
<protein>
    <recommendedName>
        <fullName evidence="5">Mitochondrial import inner membrane translocase subunit TIM22</fullName>
    </recommendedName>
</protein>
<evidence type="ECO:0008006" key="5">
    <source>
        <dbReference type="Google" id="ProtNLM"/>
    </source>
</evidence>
<keyword evidence="2" id="KW-0472">Membrane</keyword>
<evidence type="ECO:0000313" key="3">
    <source>
        <dbReference type="EMBL" id="CAK0891343.1"/>
    </source>
</evidence>
<organism evidence="3 4">
    <name type="scientific">Prorocentrum cordatum</name>
    <dbReference type="NCBI Taxonomy" id="2364126"/>
    <lineage>
        <taxon>Eukaryota</taxon>
        <taxon>Sar</taxon>
        <taxon>Alveolata</taxon>
        <taxon>Dinophyceae</taxon>
        <taxon>Prorocentrales</taxon>
        <taxon>Prorocentraceae</taxon>
        <taxon>Prorocentrum</taxon>
    </lineage>
</organism>
<accession>A0ABN9WWS9</accession>
<evidence type="ECO:0000313" key="4">
    <source>
        <dbReference type="Proteomes" id="UP001189429"/>
    </source>
</evidence>
<evidence type="ECO:0000256" key="2">
    <source>
        <dbReference type="SAM" id="Phobius"/>
    </source>
</evidence>
<feature type="region of interest" description="Disordered" evidence="1">
    <location>
        <begin position="1"/>
        <end position="25"/>
    </location>
</feature>
<comment type="caution">
    <text evidence="3">The sequence shown here is derived from an EMBL/GenBank/DDBJ whole genome shotgun (WGS) entry which is preliminary data.</text>
</comment>
<evidence type="ECO:0000256" key="1">
    <source>
        <dbReference type="SAM" id="MobiDB-lite"/>
    </source>
</evidence>
<proteinExistence type="predicted"/>
<gene>
    <name evidence="3" type="ORF">PCOR1329_LOCUS71321</name>
</gene>
<dbReference type="EMBL" id="CAUYUJ010019462">
    <property type="protein sequence ID" value="CAK0891343.1"/>
    <property type="molecule type" value="Genomic_DNA"/>
</dbReference>
<keyword evidence="2" id="KW-0812">Transmembrane</keyword>
<feature type="compositionally biased region" description="Low complexity" evidence="1">
    <location>
        <begin position="1"/>
        <end position="15"/>
    </location>
</feature>
<keyword evidence="2" id="KW-1133">Transmembrane helix</keyword>
<feature type="transmembrane region" description="Helical" evidence="2">
    <location>
        <begin position="92"/>
        <end position="111"/>
    </location>
</feature>
<feature type="transmembrane region" description="Helical" evidence="2">
    <location>
        <begin position="49"/>
        <end position="72"/>
    </location>
</feature>
<sequence>MAAASAPAARGAPAAIRDDPQGDPSVEELLQDAESAFGEIFSVRAPRDVFAGLWSGASCVLSGIFIGLAGLITQPFEGFRDAGVPGCFRGVALGVASGLFFGLTGLCTGVFQAPIEIQDSCPG</sequence>
<name>A0ABN9WWS9_9DINO</name>
<keyword evidence="4" id="KW-1185">Reference proteome</keyword>
<dbReference type="Proteomes" id="UP001189429">
    <property type="component" value="Unassembled WGS sequence"/>
</dbReference>